<evidence type="ECO:0000256" key="1">
    <source>
        <dbReference type="ARBA" id="ARBA00022729"/>
    </source>
</evidence>
<evidence type="ECO:0000313" key="6">
    <source>
        <dbReference type="Proteomes" id="UP001596152"/>
    </source>
</evidence>
<evidence type="ECO:0000313" key="5">
    <source>
        <dbReference type="EMBL" id="MFC5343683.1"/>
    </source>
</evidence>
<accession>A0ABW0FR73</accession>
<dbReference type="InterPro" id="IPR014756">
    <property type="entry name" value="Ig_E-set"/>
</dbReference>
<dbReference type="InterPro" id="IPR014755">
    <property type="entry name" value="Cu-Rt/internalin_Ig-like"/>
</dbReference>
<dbReference type="Gene3D" id="2.60.40.1220">
    <property type="match status" value="1"/>
</dbReference>
<dbReference type="Pfam" id="PF04234">
    <property type="entry name" value="CopC"/>
    <property type="match status" value="1"/>
</dbReference>
<keyword evidence="6" id="KW-1185">Reference proteome</keyword>
<dbReference type="Proteomes" id="UP001596152">
    <property type="component" value="Unassembled WGS sequence"/>
</dbReference>
<dbReference type="SUPFAM" id="SSF81296">
    <property type="entry name" value="E set domains"/>
    <property type="match status" value="1"/>
</dbReference>
<keyword evidence="2" id="KW-0186">Copper</keyword>
<keyword evidence="1 3" id="KW-0732">Signal</keyword>
<feature type="chain" id="PRO_5045298810" evidence="3">
    <location>
        <begin position="24"/>
        <end position="136"/>
    </location>
</feature>
<dbReference type="EMBL" id="JBHSLF010000014">
    <property type="protein sequence ID" value="MFC5343683.1"/>
    <property type="molecule type" value="Genomic_DNA"/>
</dbReference>
<comment type="caution">
    <text evidence="5">The sequence shown here is derived from an EMBL/GenBank/DDBJ whole genome shotgun (WGS) entry which is preliminary data.</text>
</comment>
<feature type="domain" description="CopC" evidence="4">
    <location>
        <begin position="46"/>
        <end position="135"/>
    </location>
</feature>
<evidence type="ECO:0000259" key="4">
    <source>
        <dbReference type="Pfam" id="PF04234"/>
    </source>
</evidence>
<protein>
    <submittedName>
        <fullName evidence="5">Copper resistance protein CopC</fullName>
    </submittedName>
</protein>
<evidence type="ECO:0000256" key="3">
    <source>
        <dbReference type="SAM" id="SignalP"/>
    </source>
</evidence>
<gene>
    <name evidence="5" type="ORF">ACFPIE_07150</name>
</gene>
<name>A0ABW0FR73_9CAUL</name>
<evidence type="ECO:0000256" key="2">
    <source>
        <dbReference type="ARBA" id="ARBA00023008"/>
    </source>
</evidence>
<reference evidence="6" key="1">
    <citation type="journal article" date="2019" name="Int. J. Syst. Evol. Microbiol.">
        <title>The Global Catalogue of Microorganisms (GCM) 10K type strain sequencing project: providing services to taxonomists for standard genome sequencing and annotation.</title>
        <authorList>
            <consortium name="The Broad Institute Genomics Platform"/>
            <consortium name="The Broad Institute Genome Sequencing Center for Infectious Disease"/>
            <person name="Wu L."/>
            <person name="Ma J."/>
        </authorList>
    </citation>
    <scope>NUCLEOTIDE SEQUENCE [LARGE SCALE GENOMIC DNA]</scope>
    <source>
        <strain evidence="6">JCM 12125</strain>
    </source>
</reference>
<dbReference type="InterPro" id="IPR007348">
    <property type="entry name" value="CopC_dom"/>
</dbReference>
<organism evidence="5 6">
    <name type="scientific">Brevundimonas staleyi</name>
    <dbReference type="NCBI Taxonomy" id="74326"/>
    <lineage>
        <taxon>Bacteria</taxon>
        <taxon>Pseudomonadati</taxon>
        <taxon>Pseudomonadota</taxon>
        <taxon>Alphaproteobacteria</taxon>
        <taxon>Caulobacterales</taxon>
        <taxon>Caulobacteraceae</taxon>
        <taxon>Brevundimonas</taxon>
    </lineage>
</organism>
<proteinExistence type="predicted"/>
<dbReference type="RefSeq" id="WP_289648157.1">
    <property type="nucleotide sequence ID" value="NZ_CP169082.1"/>
</dbReference>
<feature type="signal peptide" evidence="3">
    <location>
        <begin position="1"/>
        <end position="23"/>
    </location>
</feature>
<sequence length="136" mass="13479">MSRSIFATLAALAALAPLSVAQAQSQSHAGMSAQDHAAMQAPANGVATTPADNAMLSSAPTTFSATFPHAMVLTSLRLTGGPSNQAVDVAVSAEAAPAVTVSAPLPALAPGSYAAAWAAKGADGHQMNGVVRFMVH</sequence>